<evidence type="ECO:0000256" key="5">
    <source>
        <dbReference type="ARBA" id="ARBA00023136"/>
    </source>
</evidence>
<dbReference type="PANTHER" id="PTHR31113">
    <property type="entry name" value="UPF0496 PROTEIN 3-RELATED"/>
    <property type="match status" value="1"/>
</dbReference>
<evidence type="ECO:0000313" key="9">
    <source>
        <dbReference type="Proteomes" id="UP000008694"/>
    </source>
</evidence>
<reference evidence="9" key="1">
    <citation type="journal article" date="2011" name="Nat. Genet.">
        <title>The Arabidopsis lyrata genome sequence and the basis of rapid genome size change.</title>
        <authorList>
            <person name="Hu T.T."/>
            <person name="Pattyn P."/>
            <person name="Bakker E.G."/>
            <person name="Cao J."/>
            <person name="Cheng J.-F."/>
            <person name="Clark R.M."/>
            <person name="Fahlgren N."/>
            <person name="Fawcett J.A."/>
            <person name="Grimwood J."/>
            <person name="Gundlach H."/>
            <person name="Haberer G."/>
            <person name="Hollister J.D."/>
            <person name="Ossowski S."/>
            <person name="Ottilar R.P."/>
            <person name="Salamov A.A."/>
            <person name="Schneeberger K."/>
            <person name="Spannagl M."/>
            <person name="Wang X."/>
            <person name="Yang L."/>
            <person name="Nasrallah M.E."/>
            <person name="Bergelson J."/>
            <person name="Carrington J.C."/>
            <person name="Gaut B.S."/>
            <person name="Schmutz J."/>
            <person name="Mayer K.F.X."/>
            <person name="Van de Peer Y."/>
            <person name="Grigoriev I.V."/>
            <person name="Nordborg M."/>
            <person name="Weigel D."/>
            <person name="Guo Y.-L."/>
        </authorList>
    </citation>
    <scope>NUCLEOTIDE SEQUENCE [LARGE SCALE GENOMIC DNA]</scope>
    <source>
        <strain evidence="9">cv. MN47</strain>
    </source>
</reference>
<comment type="subcellular location">
    <subcellularLocation>
        <location evidence="1">Membrane</location>
        <topology evidence="1">Multi-pass membrane protein</topology>
    </subcellularLocation>
</comment>
<keyword evidence="3 7" id="KW-0812">Transmembrane</keyword>
<protein>
    <submittedName>
        <fullName evidence="8">Uncharacterized protein</fullName>
    </submittedName>
</protein>
<evidence type="ECO:0000256" key="1">
    <source>
        <dbReference type="ARBA" id="ARBA00004141"/>
    </source>
</evidence>
<gene>
    <name evidence="8" type="ORF">ARALYDRAFT_905086</name>
</gene>
<dbReference type="STRING" id="81972.D7LPR4"/>
<keyword evidence="4 7" id="KW-1133">Transmembrane helix</keyword>
<dbReference type="EMBL" id="GL348717">
    <property type="protein sequence ID" value="EFH51700.1"/>
    <property type="molecule type" value="Genomic_DNA"/>
</dbReference>
<dbReference type="Proteomes" id="UP000008694">
    <property type="component" value="Unassembled WGS sequence"/>
</dbReference>
<dbReference type="PANTHER" id="PTHR31113:SF13">
    <property type="entry name" value="(RAPE) HYPOTHETICAL PROTEIN"/>
    <property type="match status" value="1"/>
</dbReference>
<comment type="similarity">
    <text evidence="2">Belongs to the UPF0496 family.</text>
</comment>
<feature type="coiled-coil region" evidence="6">
    <location>
        <begin position="237"/>
        <end position="264"/>
    </location>
</feature>
<feature type="transmembrane region" description="Helical" evidence="7">
    <location>
        <begin position="142"/>
        <end position="164"/>
    </location>
</feature>
<sequence length="280" mass="30492">MALSKDMMLKSSELLSAYKSACEHQPDLKSFDSSLQQQTTKVIDSLTAGAETGLSPQQAVHIEVSQSLKTSFDGQLLTTQFKLIKEQQESLFEEVCEAKKRVHGEITKKEKESFITNLLFGAAFAVVAVTSIALIATGAGAVVAFGSLSTTLLAVGWAGVYTALDNKKDALKTQLEGLKKVEGIESSVEKGIKTNEEAAETVSILVEGLEGRIHNMMKLVDNAIENEEDEADTRIVLKLISERVEKLTEKIKEVGESVENHSKLIAKARLQVLQKINRSA</sequence>
<dbReference type="HOGENOM" id="CLU_044778_1_0_1"/>
<keyword evidence="5 7" id="KW-0472">Membrane</keyword>
<accession>D7LPR4</accession>
<proteinExistence type="inferred from homology"/>
<dbReference type="Pfam" id="PF05055">
    <property type="entry name" value="DUF677"/>
    <property type="match status" value="1"/>
</dbReference>
<dbReference type="Gramene" id="scaffold_500790.1">
    <property type="protein sequence ID" value="scaffold_500790.1"/>
    <property type="gene ID" value="scaffold_500790.1"/>
</dbReference>
<dbReference type="AlphaFoldDB" id="D7LPR4"/>
<evidence type="ECO:0000256" key="7">
    <source>
        <dbReference type="SAM" id="Phobius"/>
    </source>
</evidence>
<evidence type="ECO:0000256" key="6">
    <source>
        <dbReference type="SAM" id="Coils"/>
    </source>
</evidence>
<feature type="transmembrane region" description="Helical" evidence="7">
    <location>
        <begin position="114"/>
        <end position="136"/>
    </location>
</feature>
<organism evidence="9">
    <name type="scientific">Arabidopsis lyrata subsp. lyrata</name>
    <name type="common">Lyre-leaved rock-cress</name>
    <dbReference type="NCBI Taxonomy" id="81972"/>
    <lineage>
        <taxon>Eukaryota</taxon>
        <taxon>Viridiplantae</taxon>
        <taxon>Streptophyta</taxon>
        <taxon>Embryophyta</taxon>
        <taxon>Tracheophyta</taxon>
        <taxon>Spermatophyta</taxon>
        <taxon>Magnoliopsida</taxon>
        <taxon>eudicotyledons</taxon>
        <taxon>Gunneridae</taxon>
        <taxon>Pentapetalae</taxon>
        <taxon>rosids</taxon>
        <taxon>malvids</taxon>
        <taxon>Brassicales</taxon>
        <taxon>Brassicaceae</taxon>
        <taxon>Camelineae</taxon>
        <taxon>Arabidopsis</taxon>
    </lineage>
</organism>
<name>D7LPR4_ARALL</name>
<keyword evidence="6" id="KW-0175">Coiled coil</keyword>
<evidence type="ECO:0000256" key="2">
    <source>
        <dbReference type="ARBA" id="ARBA00009074"/>
    </source>
</evidence>
<evidence type="ECO:0000256" key="4">
    <source>
        <dbReference type="ARBA" id="ARBA00022989"/>
    </source>
</evidence>
<dbReference type="GO" id="GO:0016020">
    <property type="term" value="C:membrane"/>
    <property type="evidence" value="ECO:0007669"/>
    <property type="project" value="UniProtKB-SubCell"/>
</dbReference>
<evidence type="ECO:0000256" key="3">
    <source>
        <dbReference type="ARBA" id="ARBA00022692"/>
    </source>
</evidence>
<evidence type="ECO:0000313" key="8">
    <source>
        <dbReference type="EMBL" id="EFH51700.1"/>
    </source>
</evidence>
<dbReference type="InterPro" id="IPR007749">
    <property type="entry name" value="DUF677"/>
</dbReference>
<keyword evidence="9" id="KW-1185">Reference proteome</keyword>